<dbReference type="RefSeq" id="WP_210032228.1">
    <property type="nucleotide sequence ID" value="NZ_JAGINU010000001.1"/>
</dbReference>
<name>A0ABS4W0R2_9PSEU</name>
<dbReference type="Gene3D" id="1.20.140.10">
    <property type="entry name" value="Butyryl-CoA Dehydrogenase, subunit A, domain 3"/>
    <property type="match status" value="1"/>
</dbReference>
<reference evidence="4 5" key="1">
    <citation type="submission" date="2021-03" db="EMBL/GenBank/DDBJ databases">
        <title>Sequencing the genomes of 1000 actinobacteria strains.</title>
        <authorList>
            <person name="Klenk H.-P."/>
        </authorList>
    </citation>
    <scope>NUCLEOTIDE SEQUENCE [LARGE SCALE GENOMIC DNA]</scope>
    <source>
        <strain evidence="4 5">DSM 45256</strain>
    </source>
</reference>
<comment type="caution">
    <text evidence="4">The sequence shown here is derived from an EMBL/GenBank/DDBJ whole genome shotgun (WGS) entry which is preliminary data.</text>
</comment>
<keyword evidence="1" id="KW-0285">Flavoprotein</keyword>
<proteinExistence type="predicted"/>
<dbReference type="PANTHER" id="PTHR48083">
    <property type="entry name" value="MEDIUM-CHAIN SPECIFIC ACYL-COA DEHYDROGENASE, MITOCHONDRIAL-RELATED"/>
    <property type="match status" value="1"/>
</dbReference>
<dbReference type="InterPro" id="IPR050741">
    <property type="entry name" value="Acyl-CoA_dehydrogenase"/>
</dbReference>
<evidence type="ECO:0000313" key="5">
    <source>
        <dbReference type="Proteomes" id="UP001519295"/>
    </source>
</evidence>
<evidence type="ECO:0000259" key="3">
    <source>
        <dbReference type="Pfam" id="PF00441"/>
    </source>
</evidence>
<dbReference type="SUPFAM" id="SSF47203">
    <property type="entry name" value="Acyl-CoA dehydrogenase C-terminal domain-like"/>
    <property type="match status" value="1"/>
</dbReference>
<feature type="domain" description="Acyl-CoA dehydrogenase/oxidase C-terminal" evidence="3">
    <location>
        <begin position="190"/>
        <end position="312"/>
    </location>
</feature>
<dbReference type="Pfam" id="PF00441">
    <property type="entry name" value="Acyl-CoA_dh_1"/>
    <property type="match status" value="1"/>
</dbReference>
<dbReference type="EMBL" id="JAGINU010000001">
    <property type="protein sequence ID" value="MBP2369754.1"/>
    <property type="molecule type" value="Genomic_DNA"/>
</dbReference>
<evidence type="ECO:0000256" key="2">
    <source>
        <dbReference type="ARBA" id="ARBA00023002"/>
    </source>
</evidence>
<organism evidence="4 5">
    <name type="scientific">Pseudonocardia parietis</name>
    <dbReference type="NCBI Taxonomy" id="570936"/>
    <lineage>
        <taxon>Bacteria</taxon>
        <taxon>Bacillati</taxon>
        <taxon>Actinomycetota</taxon>
        <taxon>Actinomycetes</taxon>
        <taxon>Pseudonocardiales</taxon>
        <taxon>Pseudonocardiaceae</taxon>
        <taxon>Pseudonocardia</taxon>
    </lineage>
</organism>
<dbReference type="InterPro" id="IPR036250">
    <property type="entry name" value="AcylCo_DH-like_C"/>
</dbReference>
<dbReference type="InterPro" id="IPR009075">
    <property type="entry name" value="AcylCo_DH/oxidase_C"/>
</dbReference>
<protein>
    <recommendedName>
        <fullName evidence="3">Acyl-CoA dehydrogenase/oxidase C-terminal domain-containing protein</fullName>
    </recommendedName>
</protein>
<evidence type="ECO:0000313" key="4">
    <source>
        <dbReference type="EMBL" id="MBP2369754.1"/>
    </source>
</evidence>
<dbReference type="PANTHER" id="PTHR48083:SF2">
    <property type="entry name" value="MEDIUM-CHAIN SPECIFIC ACYL-COA DEHYDROGENASE, MITOCHONDRIAL"/>
    <property type="match status" value="1"/>
</dbReference>
<gene>
    <name evidence="4" type="ORF">JOF36_005450</name>
</gene>
<evidence type="ECO:0000256" key="1">
    <source>
        <dbReference type="ARBA" id="ARBA00022630"/>
    </source>
</evidence>
<sequence>MTTTSLDAATLDLLTGSVRELFAALPPGGDLGPALDELGWAEVAAEDPATATTLLFTEQGRSLACTRALDAVLLAELDPVLPPARGTRAVLLPTPADGDEPSRHGSTLTGVLLAPPGTVDEIVVATTHDTDGERSVQLDVHPAPVLAPLAHPVQGFDTAGWVTVSGARPSSPHERIPAGTAWTAAAAAAQRALAAEILGTCDAALQIAVRHTSDRRQFGRPIAEFQAVRHRLAEGLVALEGARGVLRSAWEVADDPGGAMWAAALAKLQAGRAQARIMRDVVQVHGAMGVSREGSVHRYVSRAGALDVLLGGRRLLAESMGTAMLLGAGIDPVARL</sequence>
<dbReference type="Proteomes" id="UP001519295">
    <property type="component" value="Unassembled WGS sequence"/>
</dbReference>
<keyword evidence="5" id="KW-1185">Reference proteome</keyword>
<accession>A0ABS4W0R2</accession>
<keyword evidence="2" id="KW-0560">Oxidoreductase</keyword>